<evidence type="ECO:0000313" key="1">
    <source>
        <dbReference type="EMBL" id="KKN19082.1"/>
    </source>
</evidence>
<reference evidence="1" key="1">
    <citation type="journal article" date="2015" name="Nature">
        <title>Complex archaea that bridge the gap between prokaryotes and eukaryotes.</title>
        <authorList>
            <person name="Spang A."/>
            <person name="Saw J.H."/>
            <person name="Jorgensen S.L."/>
            <person name="Zaremba-Niedzwiedzka K."/>
            <person name="Martijn J."/>
            <person name="Lind A.E."/>
            <person name="van Eijk R."/>
            <person name="Schleper C."/>
            <person name="Guy L."/>
            <person name="Ettema T.J."/>
        </authorList>
    </citation>
    <scope>NUCLEOTIDE SEQUENCE</scope>
</reference>
<accession>A0A0F9P3W7</accession>
<organism evidence="1">
    <name type="scientific">marine sediment metagenome</name>
    <dbReference type="NCBI Taxonomy" id="412755"/>
    <lineage>
        <taxon>unclassified sequences</taxon>
        <taxon>metagenomes</taxon>
        <taxon>ecological metagenomes</taxon>
    </lineage>
</organism>
<dbReference type="EMBL" id="LAZR01003368">
    <property type="protein sequence ID" value="KKN19082.1"/>
    <property type="molecule type" value="Genomic_DNA"/>
</dbReference>
<name>A0A0F9P3W7_9ZZZZ</name>
<sequence>MSDTKPEDLIHAEELFYFLLWTTVEPRILITFSQKIGIIATSLVHLCLRSTLLAVKSFLNPLIELESVKILS</sequence>
<protein>
    <submittedName>
        <fullName evidence="1">Uncharacterized protein</fullName>
    </submittedName>
</protein>
<dbReference type="AlphaFoldDB" id="A0A0F9P3W7"/>
<proteinExistence type="predicted"/>
<comment type="caution">
    <text evidence="1">The sequence shown here is derived from an EMBL/GenBank/DDBJ whole genome shotgun (WGS) entry which is preliminary data.</text>
</comment>
<gene>
    <name evidence="1" type="ORF">LCGC14_0949300</name>
</gene>